<dbReference type="Gene3D" id="1.25.40.10">
    <property type="entry name" value="Tetratricopeptide repeat domain"/>
    <property type="match status" value="1"/>
</dbReference>
<dbReference type="GO" id="GO:0097363">
    <property type="term" value="F:protein O-acetylglucosaminyltransferase activity"/>
    <property type="evidence" value="ECO:0007669"/>
    <property type="project" value="UniProtKB-EC"/>
</dbReference>
<dbReference type="Gene3D" id="3.40.50.2000">
    <property type="entry name" value="Glycogen Phosphorylase B"/>
    <property type="match status" value="1"/>
</dbReference>
<evidence type="ECO:0000256" key="8">
    <source>
        <dbReference type="PROSITE-ProRule" id="PRU00339"/>
    </source>
</evidence>
<feature type="repeat" description="TPR" evidence="8">
    <location>
        <begin position="141"/>
        <end position="174"/>
    </location>
</feature>
<dbReference type="OMA" id="MNESEHF"/>
<gene>
    <name evidence="10" type="ORF">DB43_FS00260</name>
</gene>
<dbReference type="PANTHER" id="PTHR44835:SF1">
    <property type="entry name" value="PROTEIN O-GLCNAC TRANSFERASE"/>
    <property type="match status" value="1"/>
</dbReference>
<reference evidence="10 11" key="1">
    <citation type="journal article" date="2014" name="Mol. Biol. Evol.">
        <title>Massive expansion of Ubiquitination-related gene families within the Chlamydiae.</title>
        <authorList>
            <person name="Domman D."/>
            <person name="Collingro A."/>
            <person name="Lagkouvardos I."/>
            <person name="Gehre L."/>
            <person name="Weinmaier T."/>
            <person name="Rattei T."/>
            <person name="Subtil A."/>
            <person name="Horn M."/>
        </authorList>
    </citation>
    <scope>NUCLEOTIDE SEQUENCE [LARGE SCALE GENOMIC DNA]</scope>
    <source>
        <strain evidence="10 11">OEW1</strain>
    </source>
</reference>
<evidence type="ECO:0000256" key="7">
    <source>
        <dbReference type="ARBA" id="ARBA00022803"/>
    </source>
</evidence>
<evidence type="ECO:0000256" key="3">
    <source>
        <dbReference type="ARBA" id="ARBA00011970"/>
    </source>
</evidence>
<dbReference type="SMART" id="SM00028">
    <property type="entry name" value="TPR"/>
    <property type="match status" value="6"/>
</dbReference>
<organism evidence="10 11">
    <name type="scientific">Parachlamydia acanthamoebae</name>
    <dbReference type="NCBI Taxonomy" id="83552"/>
    <lineage>
        <taxon>Bacteria</taxon>
        <taxon>Pseudomonadati</taxon>
        <taxon>Chlamydiota</taxon>
        <taxon>Chlamydiia</taxon>
        <taxon>Parachlamydiales</taxon>
        <taxon>Parachlamydiaceae</taxon>
        <taxon>Parachlamydia</taxon>
    </lineage>
</organism>
<comment type="pathway">
    <text evidence="1">Protein modification; protein glycosylation.</text>
</comment>
<evidence type="ECO:0000313" key="10">
    <source>
        <dbReference type="EMBL" id="KIA77785.1"/>
    </source>
</evidence>
<dbReference type="Pfam" id="PF14559">
    <property type="entry name" value="TPR_19"/>
    <property type="match status" value="2"/>
</dbReference>
<evidence type="ECO:0000256" key="6">
    <source>
        <dbReference type="ARBA" id="ARBA00022737"/>
    </source>
</evidence>
<dbReference type="SUPFAM" id="SSF53756">
    <property type="entry name" value="UDP-Glycosyltransferase/glycogen phosphorylase"/>
    <property type="match status" value="1"/>
</dbReference>
<dbReference type="EC" id="2.4.1.255" evidence="3"/>
<keyword evidence="6" id="KW-0677">Repeat</keyword>
<evidence type="ECO:0000313" key="11">
    <source>
        <dbReference type="Proteomes" id="UP000031307"/>
    </source>
</evidence>
<name>A0A0C1C9S7_9BACT</name>
<comment type="caution">
    <text evidence="10">The sequence shown here is derived from an EMBL/GenBank/DDBJ whole genome shotgun (WGS) entry which is preliminary data.</text>
</comment>
<sequence length="675" mass="76752">MYPDIQQILTLAIEAHKAGKLEKAKELFEMIVLANPLNPVPHSFLGLIAIQNNHPGIAIQHFTEAVRLDPNNPLHHANLAATLLQTKQFEEALTTANKALALNADYPAALLSSGVALLSLGRIDKSLIPLQHLLTLYPDHIEGLYNLGIGMLRLKDFDAAEQLLRKVISQAPSHLEALLNLGICLFQIHRNEEVVAICERILTIHPNHIAARFILCFAHLPFIYENEEEITLVRTRYEQELLELHDLCMESTAEELSQAMFCVGLSQPFLLAYQGEDDRLLQTIYGDIIAKFVAARFPKWELEHPFIKHSSDKRIRVGIVSGFFKFHSNWKTHIQGWIKQINHKDFALFGYHTSGECDKVTEEARTYLERLTVGPKTLKEYCASIKEDKLDILIFPEIGMDSMTMRLAALRLAPVQCTSWGHPDTSGLQTIDYFLSSVLMEPPHGDDNYTEKLIRLPNLSIYYDPPTITYEKRSRTDFGLREEAILYWCCQVPIKYHPCNDEIFAKIVRDVPNAQLVFVESMPMIAHQFRNRLEKTFARFGLRANDYCVFLPKLNGKEFEDVTHLMDIFLDSVGWSGCNSSLESLAHNLPIVTLPGLLMRSRHTTAILSLMGMSDCIAKSEDDYIARAVSLGRHPEERSHMRKCIAMQKHLVYRDETTIIGLENFLKSAAGKRLK</sequence>
<keyword evidence="5" id="KW-0808">Transferase</keyword>
<comment type="similarity">
    <text evidence="2">Belongs to the glycosyltransferase 41 family. O-GlcNAc transferase subfamily.</text>
</comment>
<dbReference type="SUPFAM" id="SSF48452">
    <property type="entry name" value="TPR-like"/>
    <property type="match status" value="1"/>
</dbReference>
<dbReference type="EMBL" id="JSAM01000062">
    <property type="protein sequence ID" value="KIA77785.1"/>
    <property type="molecule type" value="Genomic_DNA"/>
</dbReference>
<keyword evidence="4" id="KW-0328">Glycosyltransferase</keyword>
<dbReference type="AlphaFoldDB" id="A0A0C1C9S7"/>
<evidence type="ECO:0000256" key="5">
    <source>
        <dbReference type="ARBA" id="ARBA00022679"/>
    </source>
</evidence>
<accession>A0A0C1C9S7</accession>
<feature type="repeat" description="TPR" evidence="8">
    <location>
        <begin position="39"/>
        <end position="72"/>
    </location>
</feature>
<keyword evidence="7 8" id="KW-0802">TPR repeat</keyword>
<evidence type="ECO:0000259" key="9">
    <source>
        <dbReference type="Pfam" id="PF13844"/>
    </source>
</evidence>
<dbReference type="PATRIC" id="fig|83552.4.peg.1031"/>
<evidence type="ECO:0000256" key="4">
    <source>
        <dbReference type="ARBA" id="ARBA00022676"/>
    </source>
</evidence>
<feature type="domain" description="O-GlcNAc transferase C-terminal" evidence="9">
    <location>
        <begin position="474"/>
        <end position="649"/>
    </location>
</feature>
<dbReference type="Gene3D" id="3.40.50.11380">
    <property type="match status" value="1"/>
</dbReference>
<dbReference type="PANTHER" id="PTHR44835">
    <property type="entry name" value="UDP-N-ACETYLGLUCOSAMINE--PEPTIDE N-ACETYLGLUCOSAMINYLTRANSFERASE SPINDLY-RELATED"/>
    <property type="match status" value="1"/>
</dbReference>
<dbReference type="InterPro" id="IPR029489">
    <property type="entry name" value="OGT/SEC/SPY_C"/>
</dbReference>
<dbReference type="Proteomes" id="UP000031307">
    <property type="component" value="Unassembled WGS sequence"/>
</dbReference>
<dbReference type="PROSITE" id="PS50005">
    <property type="entry name" value="TPR"/>
    <property type="match status" value="2"/>
</dbReference>
<feature type="domain" description="O-GlcNAc transferase C-terminal" evidence="9">
    <location>
        <begin position="301"/>
        <end position="458"/>
    </location>
</feature>
<protein>
    <recommendedName>
        <fullName evidence="3">protein O-GlcNAc transferase</fullName>
        <ecNumber evidence="3">2.4.1.255</ecNumber>
    </recommendedName>
</protein>
<dbReference type="InterPro" id="IPR051939">
    <property type="entry name" value="Glycosyltr_41/O-GlcNAc_trsf"/>
</dbReference>
<evidence type="ECO:0000256" key="1">
    <source>
        <dbReference type="ARBA" id="ARBA00004922"/>
    </source>
</evidence>
<dbReference type="InterPro" id="IPR011990">
    <property type="entry name" value="TPR-like_helical_dom_sf"/>
</dbReference>
<evidence type="ECO:0000256" key="2">
    <source>
        <dbReference type="ARBA" id="ARBA00005386"/>
    </source>
</evidence>
<dbReference type="Pfam" id="PF13844">
    <property type="entry name" value="Glyco_transf_41"/>
    <property type="match status" value="2"/>
</dbReference>
<proteinExistence type="inferred from homology"/>
<dbReference type="InterPro" id="IPR019734">
    <property type="entry name" value="TPR_rpt"/>
</dbReference>
<dbReference type="RefSeq" id="WP_013925019.1">
    <property type="nucleotide sequence ID" value="NZ_JSAM01000062.1"/>
</dbReference>